<evidence type="ECO:0000259" key="6">
    <source>
        <dbReference type="Pfam" id="PF00370"/>
    </source>
</evidence>
<dbReference type="InterPro" id="IPR050406">
    <property type="entry name" value="FGGY_Carb_Kinase"/>
</dbReference>
<keyword evidence="3 5" id="KW-0808">Transferase</keyword>
<dbReference type="PROSITE" id="PS00445">
    <property type="entry name" value="FGGY_KINASES_2"/>
    <property type="match status" value="1"/>
</dbReference>
<dbReference type="InterPro" id="IPR043129">
    <property type="entry name" value="ATPase_NBD"/>
</dbReference>
<feature type="domain" description="Carbohydrate kinase FGGY N-terminal" evidence="6">
    <location>
        <begin position="6"/>
        <end position="245"/>
    </location>
</feature>
<keyword evidence="9" id="KW-1185">Reference proteome</keyword>
<proteinExistence type="inferred from homology"/>
<dbReference type="Gene3D" id="3.30.420.40">
    <property type="match status" value="2"/>
</dbReference>
<keyword evidence="2" id="KW-0859">Xylose metabolism</keyword>
<dbReference type="SUPFAM" id="SSF53067">
    <property type="entry name" value="Actin-like ATPase domain"/>
    <property type="match status" value="2"/>
</dbReference>
<dbReference type="InterPro" id="IPR018484">
    <property type="entry name" value="FGGY_N"/>
</dbReference>
<reference evidence="8 9" key="1">
    <citation type="submission" date="2016-10" db="EMBL/GenBank/DDBJ databases">
        <authorList>
            <person name="de Groot N.N."/>
        </authorList>
    </citation>
    <scope>NUCLEOTIDE SEQUENCE [LARGE SCALE GENOMIC DNA]</scope>
    <source>
        <strain evidence="8 9">CGMCC 1.5382</strain>
    </source>
</reference>
<protein>
    <submittedName>
        <fullName evidence="8">Xylulokinase</fullName>
    </submittedName>
</protein>
<name>A0A1G9ETR1_9MICO</name>
<keyword evidence="4 5" id="KW-0418">Kinase</keyword>
<dbReference type="GO" id="GO:0016301">
    <property type="term" value="F:kinase activity"/>
    <property type="evidence" value="ECO:0007669"/>
    <property type="project" value="UniProtKB-KW"/>
</dbReference>
<dbReference type="InterPro" id="IPR000577">
    <property type="entry name" value="Carb_kinase_FGGY"/>
</dbReference>
<gene>
    <name evidence="8" type="ORF">SAMN05216282_11375</name>
</gene>
<dbReference type="GO" id="GO:0042732">
    <property type="term" value="P:D-xylose metabolic process"/>
    <property type="evidence" value="ECO:0007669"/>
    <property type="project" value="UniProtKB-KW"/>
</dbReference>
<dbReference type="Pfam" id="PF00370">
    <property type="entry name" value="FGGY_N"/>
    <property type="match status" value="1"/>
</dbReference>
<dbReference type="PANTHER" id="PTHR43095">
    <property type="entry name" value="SUGAR KINASE"/>
    <property type="match status" value="1"/>
</dbReference>
<evidence type="ECO:0000256" key="4">
    <source>
        <dbReference type="ARBA" id="ARBA00022777"/>
    </source>
</evidence>
<evidence type="ECO:0000256" key="2">
    <source>
        <dbReference type="ARBA" id="ARBA00022629"/>
    </source>
</evidence>
<dbReference type="Proteomes" id="UP000198701">
    <property type="component" value="Unassembled WGS sequence"/>
</dbReference>
<dbReference type="OrthoDB" id="9782710at2"/>
<evidence type="ECO:0000259" key="7">
    <source>
        <dbReference type="Pfam" id="PF02782"/>
    </source>
</evidence>
<accession>A0A1G9ETR1</accession>
<feature type="domain" description="Carbohydrate kinase FGGY C-terminal" evidence="7">
    <location>
        <begin position="258"/>
        <end position="439"/>
    </location>
</feature>
<dbReference type="STRING" id="386301.SAMN05216282_11375"/>
<evidence type="ECO:0000256" key="1">
    <source>
        <dbReference type="ARBA" id="ARBA00009156"/>
    </source>
</evidence>
<dbReference type="PIRSF" id="PIRSF000538">
    <property type="entry name" value="GlpK"/>
    <property type="match status" value="1"/>
</dbReference>
<evidence type="ECO:0000256" key="3">
    <source>
        <dbReference type="ARBA" id="ARBA00022679"/>
    </source>
</evidence>
<organism evidence="8 9">
    <name type="scientific">Cryobacterium psychrotolerans</name>
    <dbReference type="NCBI Taxonomy" id="386301"/>
    <lineage>
        <taxon>Bacteria</taxon>
        <taxon>Bacillati</taxon>
        <taxon>Actinomycetota</taxon>
        <taxon>Actinomycetes</taxon>
        <taxon>Micrococcales</taxon>
        <taxon>Microbacteriaceae</taxon>
        <taxon>Cryobacterium</taxon>
    </lineage>
</organism>
<dbReference type="Pfam" id="PF02782">
    <property type="entry name" value="FGGY_C"/>
    <property type="match status" value="1"/>
</dbReference>
<dbReference type="CDD" id="cd07804">
    <property type="entry name" value="ASKHA_NBD_FGGY_RrXK-like"/>
    <property type="match status" value="1"/>
</dbReference>
<comment type="similarity">
    <text evidence="1 5">Belongs to the FGGY kinase family.</text>
</comment>
<dbReference type="GO" id="GO:0016773">
    <property type="term" value="F:phosphotransferase activity, alcohol group as acceptor"/>
    <property type="evidence" value="ECO:0007669"/>
    <property type="project" value="InterPro"/>
</dbReference>
<evidence type="ECO:0000313" key="8">
    <source>
        <dbReference type="EMBL" id="SDK79494.1"/>
    </source>
</evidence>
<dbReference type="EMBL" id="FNFU01000013">
    <property type="protein sequence ID" value="SDK79494.1"/>
    <property type="molecule type" value="Genomic_DNA"/>
</dbReference>
<dbReference type="InterPro" id="IPR018485">
    <property type="entry name" value="FGGY_C"/>
</dbReference>
<dbReference type="PANTHER" id="PTHR43095:SF5">
    <property type="entry name" value="XYLULOSE KINASE"/>
    <property type="match status" value="1"/>
</dbReference>
<evidence type="ECO:0000313" key="9">
    <source>
        <dbReference type="Proteomes" id="UP000198701"/>
    </source>
</evidence>
<dbReference type="InterPro" id="IPR018483">
    <property type="entry name" value="Carb_kinase_FGGY_CS"/>
</dbReference>
<keyword evidence="2" id="KW-0119">Carbohydrate metabolism</keyword>
<dbReference type="RefSeq" id="WP_092324094.1">
    <property type="nucleotide sequence ID" value="NZ_FNFU01000013.1"/>
</dbReference>
<dbReference type="AlphaFoldDB" id="A0A1G9ETR1"/>
<evidence type="ECO:0000256" key="5">
    <source>
        <dbReference type="RuleBase" id="RU003733"/>
    </source>
</evidence>
<sequence length="504" mass="52743">MGTSAVIGVDIGTSSSKGVLVTMDGRVLRTATRAHAASRPQPGWVEMDASLWWREFVEITRELLEERGVTVQAVGVSGMGPCVLLTDADGAPLRPAILYGVDTRAIEQIAALTATLGGDDAVMARAGSALSTQAVGPKLAWLAEHEPDTFAQARRLFMPSSWLLWNLTGEYRLDHHSASQCTPLYDAGSQAWFEPWARPLAGPIGLPDLCWPGDVGGRVSVAASAETGLPVGIPVIAGTIDAWSEAVSVGAQRPGDLMLMYGTTMFLINTVPGPLSATGLWGTVGAFPGTHNLAAGMATSGAITGWLRDLLAAGDFTELLALADESGVGAGGLLMLPYFAGERTPIQDPLARGLIAGLTLSHTAGDLYRAALEATAFGVRHNIEAMTAAGGTIERIVAVGGGARGSLWTQIVSDVTGLPQVIPTTTVGASFGAAFLAASTVTDADIDIDAWNPPADIRHPEPKRTAEYDELYALYLALYPATRRISHALAIRQARLGTPQPAHQ</sequence>